<feature type="transmembrane region" description="Helical" evidence="1">
    <location>
        <begin position="63"/>
        <end position="86"/>
    </location>
</feature>
<protein>
    <submittedName>
        <fullName evidence="3">Protein containing DUF1559</fullName>
    </submittedName>
</protein>
<dbReference type="RefSeq" id="WP_008693435.1">
    <property type="nucleotide sequence ID" value="NZ_ANOG01000230.1"/>
</dbReference>
<gene>
    <name evidence="3" type="ORF">RMSM_01511</name>
</gene>
<dbReference type="PROSITE" id="PS00409">
    <property type="entry name" value="PROKAR_NTER_METHYL"/>
    <property type="match status" value="1"/>
</dbReference>
<dbReference type="Proteomes" id="UP000011991">
    <property type="component" value="Unassembled WGS sequence"/>
</dbReference>
<organism evidence="3 4">
    <name type="scientific">Rhodopirellula maiorica SM1</name>
    <dbReference type="NCBI Taxonomy" id="1265738"/>
    <lineage>
        <taxon>Bacteria</taxon>
        <taxon>Pseudomonadati</taxon>
        <taxon>Planctomycetota</taxon>
        <taxon>Planctomycetia</taxon>
        <taxon>Pirellulales</taxon>
        <taxon>Pirellulaceae</taxon>
        <taxon>Novipirellula</taxon>
    </lineage>
</organism>
<sequence>MGNRRHPPSLFPYFNKIVGGTSMRFCDCEQTNPLWDRLPACRPQSVSLLHKGRPRSHGHQRGFTLIELLVVIAVIGTLVGLLLPAVQAAREAARRMQCHSRLHQIGLGLQNYHAAFNQFPIGVIQPRPLWPKGKEFAWSAMMLPQIEQTAVWQQIDFGVPYDDPKNATAAASVISTFICPSTPRSDNLKKGRGVTDYGGIYGERILSTNNPPSGVMIYDRAIRFRDILDGTSTTVVVSEDADFPDGQWINGKNLFDQAFAINKAPSFENDMRSFHPQGVNAAFADGSVRFLNESMDLKILAAICTRAGHEVVSDF</sequence>
<keyword evidence="1" id="KW-0812">Transmembrane</keyword>
<dbReference type="Gene3D" id="3.30.700.10">
    <property type="entry name" value="Glycoprotein, Type 4 Pilin"/>
    <property type="match status" value="1"/>
</dbReference>
<accession>M5RQR4</accession>
<keyword evidence="4" id="KW-1185">Reference proteome</keyword>
<dbReference type="PATRIC" id="fig|1265738.3.peg.1499"/>
<dbReference type="NCBIfam" id="TIGR04294">
    <property type="entry name" value="pre_pil_HX9DG"/>
    <property type="match status" value="1"/>
</dbReference>
<evidence type="ECO:0000313" key="3">
    <source>
        <dbReference type="EMBL" id="EMI21561.1"/>
    </source>
</evidence>
<name>M5RQR4_9BACT</name>
<dbReference type="SUPFAM" id="SSF54523">
    <property type="entry name" value="Pili subunits"/>
    <property type="match status" value="1"/>
</dbReference>
<evidence type="ECO:0000313" key="4">
    <source>
        <dbReference type="Proteomes" id="UP000011991"/>
    </source>
</evidence>
<proteinExistence type="predicted"/>
<dbReference type="Pfam" id="PF07596">
    <property type="entry name" value="SBP_bac_10"/>
    <property type="match status" value="1"/>
</dbReference>
<dbReference type="NCBIfam" id="TIGR02532">
    <property type="entry name" value="IV_pilin_GFxxxE"/>
    <property type="match status" value="1"/>
</dbReference>
<feature type="domain" description="DUF1559" evidence="2">
    <location>
        <begin position="87"/>
        <end position="297"/>
    </location>
</feature>
<dbReference type="PANTHER" id="PTHR30093">
    <property type="entry name" value="GENERAL SECRETION PATHWAY PROTEIN G"/>
    <property type="match status" value="1"/>
</dbReference>
<keyword evidence="1" id="KW-0472">Membrane</keyword>
<dbReference type="EMBL" id="ANOG01000230">
    <property type="protein sequence ID" value="EMI21561.1"/>
    <property type="molecule type" value="Genomic_DNA"/>
</dbReference>
<dbReference type="Pfam" id="PF07963">
    <property type="entry name" value="N_methyl"/>
    <property type="match status" value="1"/>
</dbReference>
<dbReference type="InterPro" id="IPR027558">
    <property type="entry name" value="Pre_pil_HX9DG_C"/>
</dbReference>
<dbReference type="InterPro" id="IPR012902">
    <property type="entry name" value="N_methyl_site"/>
</dbReference>
<dbReference type="InterPro" id="IPR011453">
    <property type="entry name" value="DUF1559"/>
</dbReference>
<dbReference type="AlphaFoldDB" id="M5RQR4"/>
<evidence type="ECO:0000259" key="2">
    <source>
        <dbReference type="Pfam" id="PF07596"/>
    </source>
</evidence>
<dbReference type="InterPro" id="IPR045584">
    <property type="entry name" value="Pilin-like"/>
</dbReference>
<evidence type="ECO:0000256" key="1">
    <source>
        <dbReference type="SAM" id="Phobius"/>
    </source>
</evidence>
<dbReference type="PANTHER" id="PTHR30093:SF2">
    <property type="entry name" value="TYPE II SECRETION SYSTEM PROTEIN H"/>
    <property type="match status" value="1"/>
</dbReference>
<comment type="caution">
    <text evidence="3">The sequence shown here is derived from an EMBL/GenBank/DDBJ whole genome shotgun (WGS) entry which is preliminary data.</text>
</comment>
<reference evidence="3 4" key="1">
    <citation type="journal article" date="2013" name="Mar. Genomics">
        <title>Expression of sulfatases in Rhodopirellula baltica and the diversity of sulfatases in the genus Rhodopirellula.</title>
        <authorList>
            <person name="Wegner C.E."/>
            <person name="Richter-Heitmann T."/>
            <person name="Klindworth A."/>
            <person name="Klockow C."/>
            <person name="Richter M."/>
            <person name="Achstetter T."/>
            <person name="Glockner F.O."/>
            <person name="Harder J."/>
        </authorList>
    </citation>
    <scope>NUCLEOTIDE SEQUENCE [LARGE SCALE GENOMIC DNA]</scope>
    <source>
        <strain evidence="3 4">SM1</strain>
    </source>
</reference>
<keyword evidence="1" id="KW-1133">Transmembrane helix</keyword>